<accession>A0ACB9VD49</accession>
<dbReference type="EMBL" id="CM043028">
    <property type="protein sequence ID" value="KAI4587712.1"/>
    <property type="molecule type" value="Genomic_DNA"/>
</dbReference>
<protein>
    <submittedName>
        <fullName evidence="1">Uncharacterized protein</fullName>
    </submittedName>
</protein>
<comment type="caution">
    <text evidence="1">The sequence shown here is derived from an EMBL/GenBank/DDBJ whole genome shotgun (WGS) entry which is preliminary data.</text>
</comment>
<name>A0ACB9VD49_9CETA</name>
<gene>
    <name evidence="1" type="ORF">MJG53_005499</name>
</gene>
<dbReference type="Proteomes" id="UP001057279">
    <property type="component" value="Linkage Group LG03"/>
</dbReference>
<proteinExistence type="predicted"/>
<keyword evidence="2" id="KW-1185">Reference proteome</keyword>
<evidence type="ECO:0000313" key="2">
    <source>
        <dbReference type="Proteomes" id="UP001057279"/>
    </source>
</evidence>
<organism evidence="1 2">
    <name type="scientific">Ovis ammon polii x Ovis aries</name>
    <dbReference type="NCBI Taxonomy" id="2918886"/>
    <lineage>
        <taxon>Eukaryota</taxon>
        <taxon>Metazoa</taxon>
        <taxon>Chordata</taxon>
        <taxon>Craniata</taxon>
        <taxon>Vertebrata</taxon>
        <taxon>Euteleostomi</taxon>
        <taxon>Mammalia</taxon>
        <taxon>Eutheria</taxon>
        <taxon>Laurasiatheria</taxon>
        <taxon>Artiodactyla</taxon>
        <taxon>Ruminantia</taxon>
        <taxon>Pecora</taxon>
        <taxon>Bovidae</taxon>
        <taxon>Caprinae</taxon>
        <taxon>Ovis</taxon>
    </lineage>
</organism>
<sequence>MPTQSSVPHAPESLSRQRDVLTGVTPAELGLESGPGISPGTLRSWWLPPTLSIRGSTPGLFPAALHDSGLNPTSADPSCKDSRGPATTIVRGPKKLASIRAPAQGKTKWMCSQLYVPGCPSRNCVRYRNTGVSARVRSERTDEGSVDPYMGS</sequence>
<evidence type="ECO:0000313" key="1">
    <source>
        <dbReference type="EMBL" id="KAI4587712.1"/>
    </source>
</evidence>
<reference evidence="1" key="1">
    <citation type="submission" date="2022-03" db="EMBL/GenBank/DDBJ databases">
        <title>Genomic analyses of argali, domestic sheep and their hybrids provide insights into chromosomal evolution, heterosis and genetic basis of agronomic traits.</title>
        <authorList>
            <person name="Li M."/>
        </authorList>
    </citation>
    <scope>NUCLEOTIDE SEQUENCE</scope>
    <source>
        <strain evidence="1">F1 hybrid</strain>
    </source>
</reference>